<dbReference type="EMBL" id="JADYXP020000001">
    <property type="protein sequence ID" value="KAL0133250.1"/>
    <property type="molecule type" value="Genomic_DNA"/>
</dbReference>
<dbReference type="Proteomes" id="UP001430953">
    <property type="component" value="Unassembled WGS sequence"/>
</dbReference>
<proteinExistence type="predicted"/>
<evidence type="ECO:0000313" key="1">
    <source>
        <dbReference type="EMBL" id="KAL0133250.1"/>
    </source>
</evidence>
<gene>
    <name evidence="1" type="ORF">PUN28_000792</name>
</gene>
<dbReference type="AlphaFoldDB" id="A0AAW2H0Z0"/>
<protein>
    <submittedName>
        <fullName evidence="1">Uncharacterized protein</fullName>
    </submittedName>
</protein>
<organism evidence="1 2">
    <name type="scientific">Cardiocondyla obscurior</name>
    <dbReference type="NCBI Taxonomy" id="286306"/>
    <lineage>
        <taxon>Eukaryota</taxon>
        <taxon>Metazoa</taxon>
        <taxon>Ecdysozoa</taxon>
        <taxon>Arthropoda</taxon>
        <taxon>Hexapoda</taxon>
        <taxon>Insecta</taxon>
        <taxon>Pterygota</taxon>
        <taxon>Neoptera</taxon>
        <taxon>Endopterygota</taxon>
        <taxon>Hymenoptera</taxon>
        <taxon>Apocrita</taxon>
        <taxon>Aculeata</taxon>
        <taxon>Formicoidea</taxon>
        <taxon>Formicidae</taxon>
        <taxon>Myrmicinae</taxon>
        <taxon>Cardiocondyla</taxon>
    </lineage>
</organism>
<evidence type="ECO:0000313" key="2">
    <source>
        <dbReference type="Proteomes" id="UP001430953"/>
    </source>
</evidence>
<name>A0AAW2H0Z0_9HYME</name>
<keyword evidence="2" id="KW-1185">Reference proteome</keyword>
<comment type="caution">
    <text evidence="1">The sequence shown here is derived from an EMBL/GenBank/DDBJ whole genome shotgun (WGS) entry which is preliminary data.</text>
</comment>
<accession>A0AAW2H0Z0</accession>
<sequence length="83" mass="9828">MSNVSEVYTLYKSLRRLMDHCLCSLTWTDSDILVSGYGIYDESGQYRPRNRARRTHRSRAVKLKGEELRSKEEMIAKDSRKRE</sequence>
<reference evidence="1 2" key="1">
    <citation type="submission" date="2023-03" db="EMBL/GenBank/DDBJ databases">
        <title>High recombination rates correlate with genetic variation in Cardiocondyla obscurior ants.</title>
        <authorList>
            <person name="Errbii M."/>
        </authorList>
    </citation>
    <scope>NUCLEOTIDE SEQUENCE [LARGE SCALE GENOMIC DNA]</scope>
    <source>
        <strain evidence="1">Alpha-2009</strain>
        <tissue evidence="1">Whole body</tissue>
    </source>
</reference>